<protein>
    <submittedName>
        <fullName evidence="1">Uncharacterized protein</fullName>
    </submittedName>
</protein>
<dbReference type="Pfam" id="PF04402">
    <property type="entry name" value="SIMPL"/>
    <property type="match status" value="1"/>
</dbReference>
<dbReference type="InterPro" id="IPR007497">
    <property type="entry name" value="SIMPL/DUF541"/>
</dbReference>
<dbReference type="EMBL" id="SNRY01000151">
    <property type="protein sequence ID" value="KAA6345884.1"/>
    <property type="molecule type" value="Genomic_DNA"/>
</dbReference>
<dbReference type="PANTHER" id="PTHR34387">
    <property type="entry name" value="SLR1258 PROTEIN"/>
    <property type="match status" value="1"/>
</dbReference>
<sequence>MYYHANRNLAMRSWRWEAFFIAAGLIVLGYLVKAGVTNIDRDRTLSVQGVAETEITAGKITWPLLYRELGNDLNFLQYTISSKNKLIIDFLKANGVTGDEIEVIPVEILDSQADKQFVSRPYQRYVAISVILVASTDVEKIYKLLSEQTYFWKQNIAVTTDDFRYKVAYEYKDFNTIKAGLTKEAIRDARFVAEKLTNGLGVGVGKLKRVLPGEFSFMDVVNAPHKKILRAEVATDFYLK</sequence>
<comment type="caution">
    <text evidence="1">The sequence shown here is derived from an EMBL/GenBank/DDBJ whole genome shotgun (WGS) entry which is preliminary data.</text>
</comment>
<organism evidence="1">
    <name type="scientific">termite gut metagenome</name>
    <dbReference type="NCBI Taxonomy" id="433724"/>
    <lineage>
        <taxon>unclassified sequences</taxon>
        <taxon>metagenomes</taxon>
        <taxon>organismal metagenomes</taxon>
    </lineage>
</organism>
<dbReference type="InterPro" id="IPR052022">
    <property type="entry name" value="26kDa_periplasmic_antigen"/>
</dbReference>
<dbReference type="AlphaFoldDB" id="A0A5J4SI05"/>
<dbReference type="PANTHER" id="PTHR34387:SF2">
    <property type="entry name" value="SLR1258 PROTEIN"/>
    <property type="match status" value="1"/>
</dbReference>
<reference evidence="1" key="1">
    <citation type="submission" date="2019-03" db="EMBL/GenBank/DDBJ databases">
        <title>Single cell metagenomics reveals metabolic interactions within the superorganism composed of flagellate Streblomastix strix and complex community of Bacteroidetes bacteria on its surface.</title>
        <authorList>
            <person name="Treitli S.C."/>
            <person name="Kolisko M."/>
            <person name="Husnik F."/>
            <person name="Keeling P."/>
            <person name="Hampl V."/>
        </authorList>
    </citation>
    <scope>NUCLEOTIDE SEQUENCE</scope>
    <source>
        <strain evidence="1">STM</strain>
    </source>
</reference>
<name>A0A5J4SI05_9ZZZZ</name>
<dbReference type="GO" id="GO:0006974">
    <property type="term" value="P:DNA damage response"/>
    <property type="evidence" value="ECO:0007669"/>
    <property type="project" value="TreeGrafter"/>
</dbReference>
<proteinExistence type="predicted"/>
<accession>A0A5J4SI05</accession>
<evidence type="ECO:0000313" key="1">
    <source>
        <dbReference type="EMBL" id="KAA6345884.1"/>
    </source>
</evidence>
<dbReference type="InterPro" id="IPR016907">
    <property type="entry name" value="UCP029033"/>
</dbReference>
<dbReference type="PIRSF" id="PIRSF029033">
    <property type="entry name" value="UCP029033"/>
    <property type="match status" value="1"/>
</dbReference>
<gene>
    <name evidence="1" type="ORF">EZS27_006574</name>
</gene>